<evidence type="ECO:0000256" key="7">
    <source>
        <dbReference type="SAM" id="MobiDB-lite"/>
    </source>
</evidence>
<feature type="compositionally biased region" description="Polar residues" evidence="7">
    <location>
        <begin position="187"/>
        <end position="202"/>
    </location>
</feature>
<dbReference type="PANTHER" id="PTHR33347:SF1">
    <property type="entry name" value="PROTEIN SOB FIVE-LIKE 5"/>
    <property type="match status" value="1"/>
</dbReference>
<organism evidence="8 9">
    <name type="scientific">Trapa incisa</name>
    <dbReference type="NCBI Taxonomy" id="236973"/>
    <lineage>
        <taxon>Eukaryota</taxon>
        <taxon>Viridiplantae</taxon>
        <taxon>Streptophyta</taxon>
        <taxon>Embryophyta</taxon>
        <taxon>Tracheophyta</taxon>
        <taxon>Spermatophyta</taxon>
        <taxon>Magnoliopsida</taxon>
        <taxon>eudicotyledons</taxon>
        <taxon>Gunneridae</taxon>
        <taxon>Pentapetalae</taxon>
        <taxon>rosids</taxon>
        <taxon>malvids</taxon>
        <taxon>Myrtales</taxon>
        <taxon>Lythraceae</taxon>
        <taxon>Trapa</taxon>
    </lineage>
</organism>
<dbReference type="GO" id="GO:0009691">
    <property type="term" value="P:cytokinin biosynthetic process"/>
    <property type="evidence" value="ECO:0007669"/>
    <property type="project" value="UniProtKB-KW"/>
</dbReference>
<evidence type="ECO:0000256" key="3">
    <source>
        <dbReference type="ARBA" id="ARBA00022712"/>
    </source>
</evidence>
<proteinExistence type="inferred from homology"/>
<comment type="subcellular location">
    <subcellularLocation>
        <location evidence="1">Cytoplasm</location>
    </subcellularLocation>
</comment>
<dbReference type="InterPro" id="IPR044670">
    <property type="entry name" value="SOFL"/>
</dbReference>
<feature type="compositionally biased region" description="Acidic residues" evidence="7">
    <location>
        <begin position="87"/>
        <end position="97"/>
    </location>
</feature>
<dbReference type="Proteomes" id="UP001345219">
    <property type="component" value="Chromosome 14"/>
</dbReference>
<keyword evidence="9" id="KW-1185">Reference proteome</keyword>
<dbReference type="AlphaFoldDB" id="A0AAN7L4X6"/>
<evidence type="ECO:0000313" key="8">
    <source>
        <dbReference type="EMBL" id="KAK4777569.1"/>
    </source>
</evidence>
<name>A0AAN7L4X6_9MYRT</name>
<keyword evidence="4" id="KW-0932">Cytokinin signaling pathway</keyword>
<dbReference type="GO" id="GO:0009736">
    <property type="term" value="P:cytokinin-activated signaling pathway"/>
    <property type="evidence" value="ECO:0007669"/>
    <property type="project" value="UniProtKB-KW"/>
</dbReference>
<comment type="caution">
    <text evidence="8">The sequence shown here is derived from an EMBL/GenBank/DDBJ whole genome shotgun (WGS) entry which is preliminary data.</text>
</comment>
<evidence type="ECO:0000256" key="6">
    <source>
        <dbReference type="ARBA" id="ARBA00024199"/>
    </source>
</evidence>
<feature type="compositionally biased region" description="Acidic residues" evidence="7">
    <location>
        <begin position="59"/>
        <end position="71"/>
    </location>
</feature>
<keyword evidence="2" id="KW-0963">Cytoplasm</keyword>
<feature type="region of interest" description="Disordered" evidence="7">
    <location>
        <begin position="38"/>
        <end position="159"/>
    </location>
</feature>
<evidence type="ECO:0000256" key="5">
    <source>
        <dbReference type="ARBA" id="ARBA00023242"/>
    </source>
</evidence>
<sequence length="213" mass="24127">MTKSCQGRDERMDALVSECSSGCESGWTLYLEQSMDGDASSDRYPEFFQGNSKRVAGEVEGEDEEEEEEDLSMVSDASSGPPHLHEEDEEEDQDPCQEEQQCPSLKCRSYSKRRKKNKKKKKMGDHQQYPSFLNDTASSPLTNFIPSTTNELTPAKSATPLDSLLKYSHGFSTRDFQRTSAVQQQFGISQPSLSSHQFQKNQRCGRKKMESIR</sequence>
<comment type="similarity">
    <text evidence="6">Belongs to the SOFL plant protein family.</text>
</comment>
<keyword evidence="3" id="KW-0203">Cytokinin biosynthesis</keyword>
<feature type="compositionally biased region" description="Basic residues" evidence="7">
    <location>
        <begin position="109"/>
        <end position="123"/>
    </location>
</feature>
<protein>
    <submittedName>
        <fullName evidence="8">Uncharacterized protein</fullName>
    </submittedName>
</protein>
<dbReference type="GO" id="GO:0005737">
    <property type="term" value="C:cytoplasm"/>
    <property type="evidence" value="ECO:0007669"/>
    <property type="project" value="UniProtKB-SubCell"/>
</dbReference>
<keyword evidence="5" id="KW-0539">Nucleus</keyword>
<evidence type="ECO:0000256" key="2">
    <source>
        <dbReference type="ARBA" id="ARBA00022490"/>
    </source>
</evidence>
<evidence type="ECO:0000256" key="4">
    <source>
        <dbReference type="ARBA" id="ARBA00022864"/>
    </source>
</evidence>
<feature type="compositionally biased region" description="Polar residues" evidence="7">
    <location>
        <begin position="128"/>
        <end position="152"/>
    </location>
</feature>
<evidence type="ECO:0000313" key="9">
    <source>
        <dbReference type="Proteomes" id="UP001345219"/>
    </source>
</evidence>
<evidence type="ECO:0000256" key="1">
    <source>
        <dbReference type="ARBA" id="ARBA00004496"/>
    </source>
</evidence>
<dbReference type="EMBL" id="JAXIOK010000002">
    <property type="protein sequence ID" value="KAK4777569.1"/>
    <property type="molecule type" value="Genomic_DNA"/>
</dbReference>
<dbReference type="PANTHER" id="PTHR33347">
    <property type="entry name" value="OSJNBA0091C07.3 PROTEIN"/>
    <property type="match status" value="1"/>
</dbReference>
<reference evidence="8 9" key="1">
    <citation type="journal article" date="2023" name="Hortic Res">
        <title>Pangenome of water caltrop reveals structural variations and asymmetric subgenome divergence after allopolyploidization.</title>
        <authorList>
            <person name="Zhang X."/>
            <person name="Chen Y."/>
            <person name="Wang L."/>
            <person name="Yuan Y."/>
            <person name="Fang M."/>
            <person name="Shi L."/>
            <person name="Lu R."/>
            <person name="Comes H.P."/>
            <person name="Ma Y."/>
            <person name="Chen Y."/>
            <person name="Huang G."/>
            <person name="Zhou Y."/>
            <person name="Zheng Z."/>
            <person name="Qiu Y."/>
        </authorList>
    </citation>
    <scope>NUCLEOTIDE SEQUENCE [LARGE SCALE GENOMIC DNA]</scope>
    <source>
        <tissue evidence="8">Roots</tissue>
    </source>
</reference>
<accession>A0AAN7L4X6</accession>
<gene>
    <name evidence="8" type="ORF">SAY87_017756</name>
</gene>
<feature type="region of interest" description="Disordered" evidence="7">
    <location>
        <begin position="187"/>
        <end position="213"/>
    </location>
</feature>
<feature type="compositionally biased region" description="Low complexity" evidence="7">
    <location>
        <begin position="98"/>
        <end position="108"/>
    </location>
</feature>